<dbReference type="InterPro" id="IPR001173">
    <property type="entry name" value="Glyco_trans_2-like"/>
</dbReference>
<evidence type="ECO:0000256" key="14">
    <source>
        <dbReference type="ARBA" id="ARBA00048168"/>
    </source>
</evidence>
<gene>
    <name evidence="17" type="primary">hasA</name>
    <name evidence="17" type="ORF">GCM10009560_25540</name>
</gene>
<accession>A0ABN1PAC8</accession>
<evidence type="ECO:0000256" key="6">
    <source>
        <dbReference type="ARBA" id="ARBA00022676"/>
    </source>
</evidence>
<evidence type="ECO:0000256" key="12">
    <source>
        <dbReference type="ARBA" id="ARBA00043237"/>
    </source>
</evidence>
<evidence type="ECO:0000256" key="4">
    <source>
        <dbReference type="ARBA" id="ARBA00012207"/>
    </source>
</evidence>
<comment type="function">
    <text evidence="9">Glycosaminoglycan synthesis. The hyaluronic acid capsule is involved in the pathogenicity of group A Streptococci; it may be the major virulence determinant.</text>
</comment>
<dbReference type="PANTHER" id="PTHR22913">
    <property type="entry name" value="HYALURONAN SYNTHASE"/>
    <property type="match status" value="1"/>
</dbReference>
<feature type="transmembrane region" description="Helical" evidence="15">
    <location>
        <begin position="28"/>
        <end position="47"/>
    </location>
</feature>
<dbReference type="Proteomes" id="UP001501578">
    <property type="component" value="Unassembled WGS sequence"/>
</dbReference>
<evidence type="ECO:0000313" key="17">
    <source>
        <dbReference type="EMBL" id="GAA0924660.1"/>
    </source>
</evidence>
<evidence type="ECO:0000256" key="3">
    <source>
        <dbReference type="ARBA" id="ARBA00006782"/>
    </source>
</evidence>
<keyword evidence="7" id="KW-0808">Transferase</keyword>
<evidence type="ECO:0000256" key="15">
    <source>
        <dbReference type="SAM" id="Phobius"/>
    </source>
</evidence>
<dbReference type="PANTHER" id="PTHR22913:SF12">
    <property type="entry name" value="MANNURONAN SYNTHASE"/>
    <property type="match status" value="1"/>
</dbReference>
<comment type="caution">
    <text evidence="17">The sequence shown here is derived from an EMBL/GenBank/DDBJ whole genome shotgun (WGS) entry which is preliminary data.</text>
</comment>
<keyword evidence="18" id="KW-1185">Reference proteome</keyword>
<organism evidence="17 18">
    <name type="scientific">Nonomuraea longicatena</name>
    <dbReference type="NCBI Taxonomy" id="83682"/>
    <lineage>
        <taxon>Bacteria</taxon>
        <taxon>Bacillati</taxon>
        <taxon>Actinomycetota</taxon>
        <taxon>Actinomycetes</taxon>
        <taxon>Streptosporangiales</taxon>
        <taxon>Streptosporangiaceae</taxon>
        <taxon>Nonomuraea</taxon>
    </lineage>
</organism>
<evidence type="ECO:0000256" key="8">
    <source>
        <dbReference type="ARBA" id="ARBA00023136"/>
    </source>
</evidence>
<dbReference type="Pfam" id="PF00535">
    <property type="entry name" value="Glycos_transf_2"/>
    <property type="match status" value="1"/>
</dbReference>
<evidence type="ECO:0000259" key="16">
    <source>
        <dbReference type="Pfam" id="PF00535"/>
    </source>
</evidence>
<evidence type="ECO:0000256" key="9">
    <source>
        <dbReference type="ARBA" id="ARBA00037408"/>
    </source>
</evidence>
<comment type="subcellular location">
    <subcellularLocation>
        <location evidence="1">Cell membrane</location>
    </subcellularLocation>
</comment>
<evidence type="ECO:0000256" key="2">
    <source>
        <dbReference type="ARBA" id="ARBA00004698"/>
    </source>
</evidence>
<feature type="transmembrane region" description="Helical" evidence="15">
    <location>
        <begin position="365"/>
        <end position="385"/>
    </location>
</feature>
<feature type="transmembrane region" description="Helical" evidence="15">
    <location>
        <begin position="305"/>
        <end position="331"/>
    </location>
</feature>
<feature type="domain" description="Glycosyltransferase 2-like" evidence="16">
    <location>
        <begin position="61"/>
        <end position="223"/>
    </location>
</feature>
<dbReference type="SUPFAM" id="SSF53448">
    <property type="entry name" value="Nucleotide-diphospho-sugar transferases"/>
    <property type="match status" value="1"/>
</dbReference>
<evidence type="ECO:0000256" key="5">
    <source>
        <dbReference type="ARBA" id="ARBA00022475"/>
    </source>
</evidence>
<evidence type="ECO:0000256" key="7">
    <source>
        <dbReference type="ARBA" id="ARBA00022679"/>
    </source>
</evidence>
<keyword evidence="15" id="KW-1133">Transmembrane helix</keyword>
<dbReference type="InterPro" id="IPR029044">
    <property type="entry name" value="Nucleotide-diphossugar_trans"/>
</dbReference>
<keyword evidence="5" id="KW-1003">Cell membrane</keyword>
<feature type="transmembrane region" description="Helical" evidence="15">
    <location>
        <begin position="337"/>
        <end position="353"/>
    </location>
</feature>
<proteinExistence type="inferred from homology"/>
<comment type="catalytic activity">
    <reaction evidence="13">
        <text>[hyaluronan](n) + UDP-N-acetyl-alpha-D-glucosamine = N-acetyl-beta-D-glucosaminyl-(1-&gt;4)-[hyaluronan](n) + UDP + H(+)</text>
        <dbReference type="Rhea" id="RHEA:20465"/>
        <dbReference type="Rhea" id="RHEA-COMP:12583"/>
        <dbReference type="Rhea" id="RHEA-COMP:12585"/>
        <dbReference type="ChEBI" id="CHEBI:15378"/>
        <dbReference type="ChEBI" id="CHEBI:57705"/>
        <dbReference type="ChEBI" id="CHEBI:58223"/>
        <dbReference type="ChEBI" id="CHEBI:132153"/>
        <dbReference type="ChEBI" id="CHEBI:132154"/>
        <dbReference type="EC" id="2.4.1.212"/>
    </reaction>
</comment>
<comment type="similarity">
    <text evidence="3">Belongs to the NodC/HAS family.</text>
</comment>
<dbReference type="EC" id="2.4.1.212" evidence="4"/>
<name>A0ABN1PAC8_9ACTN</name>
<evidence type="ECO:0000256" key="1">
    <source>
        <dbReference type="ARBA" id="ARBA00004236"/>
    </source>
</evidence>
<keyword evidence="8 15" id="KW-0472">Membrane</keyword>
<evidence type="ECO:0000256" key="10">
    <source>
        <dbReference type="ARBA" id="ARBA00040508"/>
    </source>
</evidence>
<keyword evidence="15" id="KW-0812">Transmembrane</keyword>
<dbReference type="Gene3D" id="3.90.550.10">
    <property type="entry name" value="Spore Coat Polysaccharide Biosynthesis Protein SpsA, Chain A"/>
    <property type="match status" value="1"/>
</dbReference>
<evidence type="ECO:0000256" key="11">
    <source>
        <dbReference type="ARBA" id="ARBA00042148"/>
    </source>
</evidence>
<sequence length="407" mass="44769">MPSLIVFAPLTVAVFVWGVPDDMGPLGVLVLAVLTVKLLLALCYLPVRREEGTGPDGEVVVIVPVYNEDPETLRRCLLSVLGQRRPPASVVVVDDGSADTAAVEVAETFGDVRVLRQVGNRGKREALASAIRACPESEVYVTVDSDTVLAPDALGELLKPFADGRVMAVTGVVLAANAEVNVLTRLTDLRYAAAFLYERAACSALGSVLCCCGSLAAYRGRVVRANLGDFLTQRFLGRPALVGDDRRLTGYCLLEGRVVLQSTARAETLVPQRLAHYLRQQARWNRALLRESLWILRVFPRRRPLVWTLALVELVSWVLSTLALVCMPFMYVVPAPGQYLVLLVLFCYLRTAGHPTVRPHRTLTFALAPLYGAAHLALLLPIRLYTLFTMRRPGWDTRQRIEVALES</sequence>
<evidence type="ECO:0000256" key="13">
    <source>
        <dbReference type="ARBA" id="ARBA00047709"/>
    </source>
</evidence>
<dbReference type="RefSeq" id="WP_343950025.1">
    <property type="nucleotide sequence ID" value="NZ_BAAAHQ010000011.1"/>
</dbReference>
<comment type="pathway">
    <text evidence="2">Glycan biosynthesis; hyaluronan biosynthesis.</text>
</comment>
<evidence type="ECO:0000313" key="18">
    <source>
        <dbReference type="Proteomes" id="UP001501578"/>
    </source>
</evidence>
<comment type="catalytic activity">
    <reaction evidence="14">
        <text>N-acetyl-beta-D-glucosaminyl-(1-&gt;4)-[hyaluronan](n) + UDP-alpha-D-glucuronate = [hyaluronan](n+1) + UDP + H(+)</text>
        <dbReference type="Rhea" id="RHEA:12528"/>
        <dbReference type="Rhea" id="RHEA-COMP:12585"/>
        <dbReference type="Rhea" id="RHEA-COMP:12587"/>
        <dbReference type="ChEBI" id="CHEBI:15378"/>
        <dbReference type="ChEBI" id="CHEBI:58052"/>
        <dbReference type="ChEBI" id="CHEBI:58223"/>
        <dbReference type="ChEBI" id="CHEBI:132153"/>
        <dbReference type="ChEBI" id="CHEBI:132154"/>
        <dbReference type="EC" id="2.4.1.212"/>
    </reaction>
</comment>
<keyword evidence="6" id="KW-0328">Glycosyltransferase</keyword>
<dbReference type="EMBL" id="BAAAHQ010000011">
    <property type="protein sequence ID" value="GAA0924660.1"/>
    <property type="molecule type" value="Genomic_DNA"/>
</dbReference>
<reference evidence="17 18" key="1">
    <citation type="journal article" date="2019" name="Int. J. Syst. Evol. Microbiol.">
        <title>The Global Catalogue of Microorganisms (GCM) 10K type strain sequencing project: providing services to taxonomists for standard genome sequencing and annotation.</title>
        <authorList>
            <consortium name="The Broad Institute Genomics Platform"/>
            <consortium name="The Broad Institute Genome Sequencing Center for Infectious Disease"/>
            <person name="Wu L."/>
            <person name="Ma J."/>
        </authorList>
    </citation>
    <scope>NUCLEOTIDE SEQUENCE [LARGE SCALE GENOMIC DNA]</scope>
    <source>
        <strain evidence="17 18">JCM 11136</strain>
    </source>
</reference>
<protein>
    <recommendedName>
        <fullName evidence="10">Hyaluronan synthase</fullName>
        <ecNumber evidence="4">2.4.1.212</ecNumber>
    </recommendedName>
    <alternativeName>
        <fullName evidence="12">Hyaluronate synthase</fullName>
    </alternativeName>
    <alternativeName>
        <fullName evidence="11">Hyaluronic acid synthase</fullName>
    </alternativeName>
</protein>